<dbReference type="EMBL" id="QXDL01000249">
    <property type="protein sequence ID" value="RIH79307.1"/>
    <property type="molecule type" value="Genomic_DNA"/>
</dbReference>
<evidence type="ECO:0000313" key="1">
    <source>
        <dbReference type="EMBL" id="RIH79307.1"/>
    </source>
</evidence>
<accession>A0A399E3M5</accession>
<dbReference type="AlphaFoldDB" id="A0A399E3M5"/>
<keyword evidence="2" id="KW-1185">Reference proteome</keyword>
<name>A0A399E3M5_9DEIN</name>
<dbReference type="Proteomes" id="UP000265715">
    <property type="component" value="Unassembled WGS sequence"/>
</dbReference>
<organism evidence="1 2">
    <name type="scientific">Calidithermus terrae</name>
    <dbReference type="NCBI Taxonomy" id="1408545"/>
    <lineage>
        <taxon>Bacteria</taxon>
        <taxon>Thermotogati</taxon>
        <taxon>Deinococcota</taxon>
        <taxon>Deinococci</taxon>
        <taxon>Thermales</taxon>
        <taxon>Thermaceae</taxon>
        <taxon>Calidithermus</taxon>
    </lineage>
</organism>
<reference evidence="1 2" key="1">
    <citation type="submission" date="2018-08" db="EMBL/GenBank/DDBJ databases">
        <title>Meiothermus terrae DSM 26712 genome sequencing project.</title>
        <authorList>
            <person name="Da Costa M.S."/>
            <person name="Albuquerque L."/>
            <person name="Raposo P."/>
            <person name="Froufe H.J.C."/>
            <person name="Barroso C.S."/>
            <person name="Egas C."/>
        </authorList>
    </citation>
    <scope>NUCLEOTIDE SEQUENCE [LARGE SCALE GENOMIC DNA]</scope>
    <source>
        <strain evidence="1 2">DSM 26712</strain>
    </source>
</reference>
<evidence type="ECO:0000313" key="2">
    <source>
        <dbReference type="Proteomes" id="UP000265715"/>
    </source>
</evidence>
<gene>
    <name evidence="1" type="ORF">Mterra_03611</name>
</gene>
<sequence>MLQARTAWPLEFTAMSLERDEPLMSVLREPLSTVCHSRPVQRSTYTLSPLKSGVISLHCR</sequence>
<proteinExistence type="predicted"/>
<comment type="caution">
    <text evidence="1">The sequence shown here is derived from an EMBL/GenBank/DDBJ whole genome shotgun (WGS) entry which is preliminary data.</text>
</comment>
<protein>
    <submittedName>
        <fullName evidence="1">Uncharacterized protein</fullName>
    </submittedName>
</protein>